<dbReference type="Pfam" id="PF00501">
    <property type="entry name" value="AMP-binding"/>
    <property type="match status" value="1"/>
</dbReference>
<evidence type="ECO:0008006" key="10">
    <source>
        <dbReference type="Google" id="ProtNLM"/>
    </source>
</evidence>
<comment type="similarity">
    <text evidence="1">Belongs to the ATP-dependent AMP-binding enzyme family.</text>
</comment>
<dbReference type="GO" id="GO:0016207">
    <property type="term" value="F:4-coumarate-CoA ligase activity"/>
    <property type="evidence" value="ECO:0007669"/>
    <property type="project" value="TreeGrafter"/>
</dbReference>
<evidence type="ECO:0000256" key="2">
    <source>
        <dbReference type="ARBA" id="ARBA00022598"/>
    </source>
</evidence>
<keyword evidence="9" id="KW-1185">Reference proteome</keyword>
<dbReference type="FunFam" id="3.30.300.30:FF:000007">
    <property type="entry name" value="4-coumarate--CoA ligase 2"/>
    <property type="match status" value="1"/>
</dbReference>
<evidence type="ECO:0000313" key="8">
    <source>
        <dbReference type="EMBL" id="KAF8379021.1"/>
    </source>
</evidence>
<protein>
    <recommendedName>
        <fullName evidence="10">4-coumarate--CoA ligase</fullName>
    </recommendedName>
</protein>
<dbReference type="InterPro" id="IPR000873">
    <property type="entry name" value="AMP-dep_synth/lig_dom"/>
</dbReference>
<dbReference type="EMBL" id="JABCRI010000022">
    <property type="protein sequence ID" value="KAF8379021.1"/>
    <property type="molecule type" value="Genomic_DNA"/>
</dbReference>
<dbReference type="FunFam" id="3.40.50.12780:FF:000003">
    <property type="entry name" value="Long-chain-fatty-acid--CoA ligase FadD"/>
    <property type="match status" value="1"/>
</dbReference>
<feature type="compositionally biased region" description="Pro residues" evidence="5">
    <location>
        <begin position="9"/>
        <end position="24"/>
    </location>
</feature>
<dbReference type="Gene3D" id="3.30.300.30">
    <property type="match status" value="1"/>
</dbReference>
<dbReference type="Pfam" id="PF13193">
    <property type="entry name" value="AMP-binding_C"/>
    <property type="match status" value="1"/>
</dbReference>
<evidence type="ECO:0000256" key="5">
    <source>
        <dbReference type="SAM" id="MobiDB-lite"/>
    </source>
</evidence>
<proteinExistence type="inferred from homology"/>
<feature type="region of interest" description="Disordered" evidence="5">
    <location>
        <begin position="1"/>
        <end position="30"/>
    </location>
</feature>
<dbReference type="OMA" id="PNSSFWY"/>
<dbReference type="OrthoDB" id="10253869at2759"/>
<dbReference type="PANTHER" id="PTHR24096:SF169">
    <property type="entry name" value="4-COUMARATE--COA LIGASE 3"/>
    <property type="match status" value="1"/>
</dbReference>
<organism evidence="8 9">
    <name type="scientific">Tetracentron sinense</name>
    <name type="common">Spur-leaf</name>
    <dbReference type="NCBI Taxonomy" id="13715"/>
    <lineage>
        <taxon>Eukaryota</taxon>
        <taxon>Viridiplantae</taxon>
        <taxon>Streptophyta</taxon>
        <taxon>Embryophyta</taxon>
        <taxon>Tracheophyta</taxon>
        <taxon>Spermatophyta</taxon>
        <taxon>Magnoliopsida</taxon>
        <taxon>Trochodendrales</taxon>
        <taxon>Trochodendraceae</taxon>
        <taxon>Tetracentron</taxon>
    </lineage>
</organism>
<feature type="domain" description="AMP-binding enzyme C-terminal" evidence="7">
    <location>
        <begin position="478"/>
        <end position="553"/>
    </location>
</feature>
<keyword evidence="2" id="KW-0436">Ligase</keyword>
<dbReference type="InterPro" id="IPR045851">
    <property type="entry name" value="AMP-bd_C_sf"/>
</dbReference>
<keyword evidence="3" id="KW-0547">Nucleotide-binding</keyword>
<reference evidence="8 9" key="1">
    <citation type="submission" date="2020-04" db="EMBL/GenBank/DDBJ databases">
        <title>Plant Genome Project.</title>
        <authorList>
            <person name="Zhang R.-G."/>
        </authorList>
    </citation>
    <scope>NUCLEOTIDE SEQUENCE [LARGE SCALE GENOMIC DNA]</scope>
    <source>
        <strain evidence="8">YNK0</strain>
        <tissue evidence="8">Leaf</tissue>
    </source>
</reference>
<evidence type="ECO:0000313" key="9">
    <source>
        <dbReference type="Proteomes" id="UP000655225"/>
    </source>
</evidence>
<dbReference type="CDD" id="cd05904">
    <property type="entry name" value="4CL"/>
    <property type="match status" value="1"/>
</dbReference>
<sequence>MMSFASPETHPPQVSPTIPPPENPPSENHIFRSKLPDIHISNHLPLHTYCFENVSEFSERPCLITGSNGRIYSFAETHLICKKTAFGLSKLGIKKGDVIMLLLQNCPEFVFSFMGASMIGALTTTASPFYTQAEIFKQISSSGAKLLVTQSQYVDKLLDSTDKSFPRLGSDFTVITVDDPPENCLHFSVISSADETEIPSAFESIDPNDPVALPFSSGTTGLPKGVILTHKNFVSNIAQQVDGENPNLYLKSDDVVLCVLPLFHTYSLNSVLLCSIRAGAGVLLMQKFEIGALLELIQKYRISVAAVVPPLVLALAKNPMVENFDLSSIRFILSGAAPLGKELEMALQTRVPQAVLGQGYGMTEAGPVLSMCLGFAKHPFPTKSGSCGTVVRNAELKVIDPETGFSLGHNQPGEICIRGPQIMKGYLNDTEATASTIDVEGWLHTGDIGYIDDDEEVFIVDRIKELIKFKGFQVPPAELEALLVSHTSIADAAVVPQKDAVAGEVPVAFVVRSNTSELTEEAVKEFIAKQVVFYKKLHKVHFVHAIPKSPSGKILRKDLRAKLASAAS</sequence>
<dbReference type="InterPro" id="IPR042099">
    <property type="entry name" value="ANL_N_sf"/>
</dbReference>
<dbReference type="SUPFAM" id="SSF56801">
    <property type="entry name" value="Acetyl-CoA synthetase-like"/>
    <property type="match status" value="1"/>
</dbReference>
<comment type="caution">
    <text evidence="8">The sequence shown here is derived from an EMBL/GenBank/DDBJ whole genome shotgun (WGS) entry which is preliminary data.</text>
</comment>
<dbReference type="GO" id="GO:0005524">
    <property type="term" value="F:ATP binding"/>
    <property type="evidence" value="ECO:0007669"/>
    <property type="project" value="UniProtKB-KW"/>
</dbReference>
<dbReference type="Proteomes" id="UP000655225">
    <property type="component" value="Unassembled WGS sequence"/>
</dbReference>
<dbReference type="Gene3D" id="3.40.50.12780">
    <property type="entry name" value="N-terminal domain of ligase-like"/>
    <property type="match status" value="1"/>
</dbReference>
<name>A0A834YFF0_TETSI</name>
<dbReference type="InterPro" id="IPR025110">
    <property type="entry name" value="AMP-bd_C"/>
</dbReference>
<dbReference type="InterPro" id="IPR020845">
    <property type="entry name" value="AMP-binding_CS"/>
</dbReference>
<dbReference type="AlphaFoldDB" id="A0A834YFF0"/>
<evidence type="ECO:0000259" key="7">
    <source>
        <dbReference type="Pfam" id="PF13193"/>
    </source>
</evidence>
<evidence type="ECO:0000259" key="6">
    <source>
        <dbReference type="Pfam" id="PF00501"/>
    </source>
</evidence>
<dbReference type="PANTHER" id="PTHR24096">
    <property type="entry name" value="LONG-CHAIN-FATTY-ACID--COA LIGASE"/>
    <property type="match status" value="1"/>
</dbReference>
<accession>A0A834YFF0</accession>
<gene>
    <name evidence="8" type="ORF">HHK36_028448</name>
</gene>
<evidence type="ECO:0000256" key="1">
    <source>
        <dbReference type="ARBA" id="ARBA00006432"/>
    </source>
</evidence>
<evidence type="ECO:0000256" key="4">
    <source>
        <dbReference type="ARBA" id="ARBA00022840"/>
    </source>
</evidence>
<dbReference type="PROSITE" id="PS00455">
    <property type="entry name" value="AMP_BINDING"/>
    <property type="match status" value="1"/>
</dbReference>
<evidence type="ECO:0000256" key="3">
    <source>
        <dbReference type="ARBA" id="ARBA00022741"/>
    </source>
</evidence>
<feature type="domain" description="AMP-dependent synthetase/ligase" evidence="6">
    <location>
        <begin position="52"/>
        <end position="427"/>
    </location>
</feature>
<keyword evidence="4" id="KW-0067">ATP-binding</keyword>